<keyword evidence="3" id="KW-1185">Reference proteome</keyword>
<dbReference type="Proteomes" id="UP000636918">
    <property type="component" value="Unassembled WGS sequence"/>
</dbReference>
<feature type="transmembrane region" description="Helical" evidence="1">
    <location>
        <begin position="101"/>
        <end position="125"/>
    </location>
</feature>
<feature type="transmembrane region" description="Helical" evidence="1">
    <location>
        <begin position="137"/>
        <end position="154"/>
    </location>
</feature>
<name>A0ABS1L4Q4_9ACTN</name>
<dbReference type="EMBL" id="JAERSG010000001">
    <property type="protein sequence ID" value="MBL0746665.1"/>
    <property type="molecule type" value="Genomic_DNA"/>
</dbReference>
<evidence type="ECO:0000313" key="2">
    <source>
        <dbReference type="EMBL" id="MBL0746665.1"/>
    </source>
</evidence>
<protein>
    <submittedName>
        <fullName evidence="2">Pr6Pr family membrane protein</fullName>
    </submittedName>
</protein>
<dbReference type="RefSeq" id="WP_201933416.1">
    <property type="nucleotide sequence ID" value="NZ_JAERSG010000001.1"/>
</dbReference>
<keyword evidence="1" id="KW-0472">Membrane</keyword>
<comment type="caution">
    <text evidence="2">The sequence shown here is derived from an EMBL/GenBank/DDBJ whole genome shotgun (WGS) entry which is preliminary data.</text>
</comment>
<sequence>MQNHETPDRQPTSKAHTAYAVNAGIAWLGIVATLLISALDGYSRVPVEAGLYGDTAPGAAGALARVVDTLSYFTIWSNIVVALSVTLLLARPLRDTLAIRVLRLSGLLMITVTAIVYQVLLAPTVDVEGWSLLTDPILHVVTPLLTVVVWAVWGPRGWITRREVPLALVIPLVWIVWMLVRGAIVHAYPYGFANVEDLGYASVATTLFFILVFGLVVAAAFWGIERLLLRRQARPD</sequence>
<proteinExistence type="predicted"/>
<dbReference type="NCBIfam" id="NF038065">
    <property type="entry name" value="Pr6Pr"/>
    <property type="match status" value="1"/>
</dbReference>
<feature type="transmembrane region" description="Helical" evidence="1">
    <location>
        <begin position="19"/>
        <end position="39"/>
    </location>
</feature>
<reference evidence="2 3" key="1">
    <citation type="submission" date="2021-01" db="EMBL/GenBank/DDBJ databases">
        <title>Genome seq and assembly of Nocardiodes sp. G10.</title>
        <authorList>
            <person name="Chhetri G."/>
        </authorList>
    </citation>
    <scope>NUCLEOTIDE SEQUENCE [LARGE SCALE GENOMIC DNA]</scope>
    <source>
        <strain evidence="2 3">G10</strain>
    </source>
</reference>
<feature type="transmembrane region" description="Helical" evidence="1">
    <location>
        <begin position="70"/>
        <end position="89"/>
    </location>
</feature>
<accession>A0ABS1L4Q4</accession>
<evidence type="ECO:0000256" key="1">
    <source>
        <dbReference type="SAM" id="Phobius"/>
    </source>
</evidence>
<keyword evidence="1" id="KW-0812">Transmembrane</keyword>
<gene>
    <name evidence="2" type="ORF">JI751_03515</name>
</gene>
<feature type="transmembrane region" description="Helical" evidence="1">
    <location>
        <begin position="200"/>
        <end position="224"/>
    </location>
</feature>
<feature type="transmembrane region" description="Helical" evidence="1">
    <location>
        <begin position="166"/>
        <end position="188"/>
    </location>
</feature>
<evidence type="ECO:0000313" key="3">
    <source>
        <dbReference type="Proteomes" id="UP000636918"/>
    </source>
</evidence>
<keyword evidence="1" id="KW-1133">Transmembrane helix</keyword>
<dbReference type="InterPro" id="IPR049713">
    <property type="entry name" value="Pr6Pr-like"/>
</dbReference>
<organism evidence="2 3">
    <name type="scientific">Nocardioides baculatus</name>
    <dbReference type="NCBI Taxonomy" id="2801337"/>
    <lineage>
        <taxon>Bacteria</taxon>
        <taxon>Bacillati</taxon>
        <taxon>Actinomycetota</taxon>
        <taxon>Actinomycetes</taxon>
        <taxon>Propionibacteriales</taxon>
        <taxon>Nocardioidaceae</taxon>
        <taxon>Nocardioides</taxon>
    </lineage>
</organism>